<evidence type="ECO:0000256" key="4">
    <source>
        <dbReference type="RuleBase" id="RU003330"/>
    </source>
</evidence>
<dbReference type="STRING" id="431595.K3X7C4"/>
<dbReference type="InParanoid" id="K3X7C4"/>
<reference evidence="6" key="3">
    <citation type="submission" date="2015-02" db="UniProtKB">
        <authorList>
            <consortium name="EnsemblProtists"/>
        </authorList>
    </citation>
    <scope>IDENTIFICATION</scope>
    <source>
        <strain evidence="6">DAOM BR144</strain>
    </source>
</reference>
<feature type="compositionally biased region" description="Polar residues" evidence="5">
    <location>
        <begin position="379"/>
        <end position="395"/>
    </location>
</feature>
<keyword evidence="2" id="KW-0547">Nucleotide-binding</keyword>
<evidence type="ECO:0000256" key="3">
    <source>
        <dbReference type="ARBA" id="ARBA00022777"/>
    </source>
</evidence>
<feature type="compositionally biased region" description="Low complexity" evidence="5">
    <location>
        <begin position="358"/>
        <end position="373"/>
    </location>
</feature>
<dbReference type="InterPro" id="IPR011993">
    <property type="entry name" value="PH-like_dom_sf"/>
</dbReference>
<reference evidence="7" key="1">
    <citation type="journal article" date="2010" name="Genome Biol.">
        <title>Genome sequence of the necrotrophic plant pathogen Pythium ultimum reveals original pathogenicity mechanisms and effector repertoire.</title>
        <authorList>
            <person name="Levesque C.A."/>
            <person name="Brouwer H."/>
            <person name="Cano L."/>
            <person name="Hamilton J.P."/>
            <person name="Holt C."/>
            <person name="Huitema E."/>
            <person name="Raffaele S."/>
            <person name="Robideau G.P."/>
            <person name="Thines M."/>
            <person name="Win J."/>
            <person name="Zerillo M.M."/>
            <person name="Beakes G.W."/>
            <person name="Boore J.L."/>
            <person name="Busam D."/>
            <person name="Dumas B."/>
            <person name="Ferriera S."/>
            <person name="Fuerstenberg S.I."/>
            <person name="Gachon C.M."/>
            <person name="Gaulin E."/>
            <person name="Govers F."/>
            <person name="Grenville-Briggs L."/>
            <person name="Horner N."/>
            <person name="Hostetler J."/>
            <person name="Jiang R.H."/>
            <person name="Johnson J."/>
            <person name="Krajaejun T."/>
            <person name="Lin H."/>
            <person name="Meijer H.J."/>
            <person name="Moore B."/>
            <person name="Morris P."/>
            <person name="Phuntmart V."/>
            <person name="Puiu D."/>
            <person name="Shetty J."/>
            <person name="Stajich J.E."/>
            <person name="Tripathy S."/>
            <person name="Wawra S."/>
            <person name="van West P."/>
            <person name="Whitty B.R."/>
            <person name="Coutinho P.M."/>
            <person name="Henrissat B."/>
            <person name="Martin F."/>
            <person name="Thomas P.D."/>
            <person name="Tyler B.M."/>
            <person name="De Vries R.P."/>
            <person name="Kamoun S."/>
            <person name="Yandell M."/>
            <person name="Tisserat N."/>
            <person name="Buell C.R."/>
        </authorList>
    </citation>
    <scope>NUCLEOTIDE SEQUENCE</scope>
    <source>
        <strain evidence="7">DAOM:BR144</strain>
    </source>
</reference>
<dbReference type="PANTHER" id="PTHR23359">
    <property type="entry name" value="NUCLEOTIDE KINASE"/>
    <property type="match status" value="1"/>
</dbReference>
<feature type="compositionally biased region" description="Low complexity" evidence="5">
    <location>
        <begin position="396"/>
        <end position="407"/>
    </location>
</feature>
<dbReference type="GO" id="GO:0006139">
    <property type="term" value="P:nucleobase-containing compound metabolic process"/>
    <property type="evidence" value="ECO:0007669"/>
    <property type="project" value="InterPro"/>
</dbReference>
<dbReference type="AlphaFoldDB" id="K3X7C4"/>
<dbReference type="Proteomes" id="UP000019132">
    <property type="component" value="Unassembled WGS sequence"/>
</dbReference>
<dbReference type="Gene3D" id="2.30.29.30">
    <property type="entry name" value="Pleckstrin-homology domain (PH domain)/Phosphotyrosine-binding domain (PTB)"/>
    <property type="match status" value="1"/>
</dbReference>
<reference evidence="7" key="2">
    <citation type="submission" date="2010-04" db="EMBL/GenBank/DDBJ databases">
        <authorList>
            <person name="Buell R."/>
            <person name="Hamilton J."/>
            <person name="Hostetler J."/>
        </authorList>
    </citation>
    <scope>NUCLEOTIDE SEQUENCE [LARGE SCALE GENOMIC DNA]</scope>
    <source>
        <strain evidence="7">DAOM:BR144</strain>
    </source>
</reference>
<proteinExistence type="inferred from homology"/>
<dbReference type="GO" id="GO:0005524">
    <property type="term" value="F:ATP binding"/>
    <property type="evidence" value="ECO:0007669"/>
    <property type="project" value="InterPro"/>
</dbReference>
<evidence type="ECO:0000256" key="2">
    <source>
        <dbReference type="ARBA" id="ARBA00022741"/>
    </source>
</evidence>
<evidence type="ECO:0000313" key="6">
    <source>
        <dbReference type="EnsemblProtists" id="PYU1_T013123"/>
    </source>
</evidence>
<feature type="region of interest" description="Disordered" evidence="5">
    <location>
        <begin position="349"/>
        <end position="417"/>
    </location>
</feature>
<evidence type="ECO:0000256" key="1">
    <source>
        <dbReference type="ARBA" id="ARBA00022679"/>
    </source>
</evidence>
<name>K3X7C4_GLOUD</name>
<dbReference type="InterPro" id="IPR027417">
    <property type="entry name" value="P-loop_NTPase"/>
</dbReference>
<dbReference type="EMBL" id="GL376577">
    <property type="status" value="NOT_ANNOTATED_CDS"/>
    <property type="molecule type" value="Genomic_DNA"/>
</dbReference>
<keyword evidence="7" id="KW-1185">Reference proteome</keyword>
<dbReference type="HAMAP" id="MF_00235">
    <property type="entry name" value="Adenylate_kinase_Adk"/>
    <property type="match status" value="1"/>
</dbReference>
<feature type="compositionally biased region" description="Acidic residues" evidence="5">
    <location>
        <begin position="315"/>
        <end position="325"/>
    </location>
</feature>
<comment type="similarity">
    <text evidence="4">Belongs to the adenylate kinase family.</text>
</comment>
<dbReference type="Gene3D" id="3.40.50.300">
    <property type="entry name" value="P-loop containing nucleotide triphosphate hydrolases"/>
    <property type="match status" value="1"/>
</dbReference>
<protein>
    <recommendedName>
        <fullName evidence="8">Adenylate kinase active site lid domain-containing protein</fullName>
    </recommendedName>
</protein>
<dbReference type="OMA" id="ARYECYV"/>
<dbReference type="Pfam" id="PF00406">
    <property type="entry name" value="ADK"/>
    <property type="match status" value="1"/>
</dbReference>
<keyword evidence="1 4" id="KW-0808">Transferase</keyword>
<dbReference type="HOGENOM" id="CLU_527353_0_0_1"/>
<dbReference type="CDD" id="cd01428">
    <property type="entry name" value="ADK"/>
    <property type="match status" value="1"/>
</dbReference>
<feature type="compositionally biased region" description="Polar residues" evidence="5">
    <location>
        <begin position="408"/>
        <end position="417"/>
    </location>
</feature>
<feature type="region of interest" description="Disordered" evidence="5">
    <location>
        <begin position="289"/>
        <end position="337"/>
    </location>
</feature>
<dbReference type="EnsemblProtists" id="PYU1_T013123">
    <property type="protein sequence ID" value="PYU1_T013123"/>
    <property type="gene ID" value="PYU1_G013096"/>
</dbReference>
<evidence type="ECO:0000256" key="5">
    <source>
        <dbReference type="SAM" id="MobiDB-lite"/>
    </source>
</evidence>
<evidence type="ECO:0008006" key="8">
    <source>
        <dbReference type="Google" id="ProtNLM"/>
    </source>
</evidence>
<dbReference type="PRINTS" id="PR00094">
    <property type="entry name" value="ADENYLTKNASE"/>
</dbReference>
<dbReference type="eggNOG" id="KOG3078">
    <property type="taxonomic scope" value="Eukaryota"/>
</dbReference>
<evidence type="ECO:0000313" key="7">
    <source>
        <dbReference type="Proteomes" id="UP000019132"/>
    </source>
</evidence>
<organism evidence="6 7">
    <name type="scientific">Globisporangium ultimum (strain ATCC 200006 / CBS 805.95 / DAOM BR144)</name>
    <name type="common">Pythium ultimum</name>
    <dbReference type="NCBI Taxonomy" id="431595"/>
    <lineage>
        <taxon>Eukaryota</taxon>
        <taxon>Sar</taxon>
        <taxon>Stramenopiles</taxon>
        <taxon>Oomycota</taxon>
        <taxon>Peronosporomycetes</taxon>
        <taxon>Pythiales</taxon>
        <taxon>Pythiaceae</taxon>
        <taxon>Globisporangium</taxon>
    </lineage>
</organism>
<dbReference type="PROSITE" id="PS00113">
    <property type="entry name" value="ADENYLATE_KINASE"/>
    <property type="match status" value="1"/>
</dbReference>
<dbReference type="VEuPathDB" id="FungiDB:PYU1_G013096"/>
<dbReference type="GO" id="GO:0019205">
    <property type="term" value="F:nucleobase-containing compound kinase activity"/>
    <property type="evidence" value="ECO:0007669"/>
    <property type="project" value="InterPro"/>
</dbReference>
<keyword evidence="3 4" id="KW-0418">Kinase</keyword>
<dbReference type="SUPFAM" id="SSF52540">
    <property type="entry name" value="P-loop containing nucleoside triphosphate hydrolases"/>
    <property type="match status" value="1"/>
</dbReference>
<sequence>MDICTATSLRCTANDNLHDSSALESEYGQFRSHLVIILTSPTRHSRKPKEMLQVFINGPPGSGKTTLCRLLCAELHLEPVSTGDLLKENIAQHTELGRIAKECISSKSLVPDHVVVDMVAEKVLECNLRNQGWVLDGFPRTSDQCAALRRKMISPSVVIILELLERECTKRITGRRFDGVTGKIYHLPNVTPKDASVLARLTKRGDDTSDKLPPRFEAYRTYGEKTNALFSGVAHCMDASKPPEELLEELLVLLHSIRPVGSSNNSSISSFTSGFAAVTIRGSQQQQQQAQSLPVVAPSSQVPKKQPLVPQKIEEENENVDDEADAMTGVPEYNYDCDDAEPVRLERVQEKVLPPEPQRSMQQRRSSSTRSLSGYKASETISSSPNAHMNNNDELPSSSVPIVTPPSNNKNNVLLPSSSMRSTISQPPVDMAAFKDMLLDGFEVFKHGRRGSPHTRVIFTDMEFKRIFWQKPMKDSKATKKAKLDQSIVLADVVQVVRGMKTEVLKRSGDVAKYERYLSLVADDRTLDMELPNDAICEFLLRGFDALLHGSL</sequence>
<accession>K3X7C4</accession>
<dbReference type="InterPro" id="IPR033690">
    <property type="entry name" value="Adenylat_kinase_CS"/>
</dbReference>
<dbReference type="InterPro" id="IPR000850">
    <property type="entry name" value="Adenylat/UMP-CMP_kin"/>
</dbReference>